<reference evidence="2 3" key="1">
    <citation type="submission" date="2014-04" db="EMBL/GenBank/DDBJ databases">
        <authorList>
            <consortium name="DOE Joint Genome Institute"/>
            <person name="Kuo A."/>
            <person name="Zuccaro A."/>
            <person name="Kohler A."/>
            <person name="Nagy L.G."/>
            <person name="Floudas D."/>
            <person name="Copeland A."/>
            <person name="Barry K.W."/>
            <person name="Cichocki N."/>
            <person name="Veneault-Fourrey C."/>
            <person name="LaButti K."/>
            <person name="Lindquist E.A."/>
            <person name="Lipzen A."/>
            <person name="Lundell T."/>
            <person name="Morin E."/>
            <person name="Murat C."/>
            <person name="Sun H."/>
            <person name="Tunlid A."/>
            <person name="Henrissat B."/>
            <person name="Grigoriev I.V."/>
            <person name="Hibbett D.S."/>
            <person name="Martin F."/>
            <person name="Nordberg H.P."/>
            <person name="Cantor M.N."/>
            <person name="Hua S.X."/>
        </authorList>
    </citation>
    <scope>NUCLEOTIDE SEQUENCE [LARGE SCALE GENOMIC DNA]</scope>
    <source>
        <strain evidence="2 3">MAFF 305830</strain>
    </source>
</reference>
<dbReference type="GO" id="GO:0016491">
    <property type="term" value="F:oxidoreductase activity"/>
    <property type="evidence" value="ECO:0007669"/>
    <property type="project" value="TreeGrafter"/>
</dbReference>
<evidence type="ECO:0000313" key="3">
    <source>
        <dbReference type="Proteomes" id="UP000054097"/>
    </source>
</evidence>
<gene>
    <name evidence="2" type="ORF">M408DRAFT_7982</name>
</gene>
<proteinExistence type="predicted"/>
<sequence length="707" mass="78574">MRWQTLLLSSPSLWNEIYVENGEDELAKVVIFLKLSKRMSLHLYIATVLPNTDSLKLIADDNSRVATVSIRPGSMKDGYIALRMEQWNQAASYIMAVLFYGVLQPSIMHSTCIGIILPENGHLYYHVVLLEFTMQIGMESISRNYTIAPMGSSDLQMPVVMVKTILTAALSIINRHTTQESNVSRTSSIDSIAVLASYAEIIQMLDGAIPLLIKRLNSRDLAIQEAAVLVLGKLTTDVKLRQMVLARIGSFIKRLEHRYSSIRLKTVSVIEILADNVKLCQAIGAAIPSLIRLLEDEDRIIKPKIVNLFEKFAEHGKPPVDLRQAIGAAIPSLIRQLEDEDMFLRLKTVHVLERLAEHVELRPAIGAAIPFLIDRLEEEEGPTMLKTVQLLEKFAGHVHLRKLLVELRQATGAAIPLLIRKLEDVNKFVRRATIPILGILAQSVELRQAIEAVIPTLIKGLEDNDSSIRSATVCVFGKLAGYVEFRQKVETVIPLLIKQLNETSFMWSNTTSTFGKLSRYVTEAANPHLIGPPGKSDSAVNLATVSVLGDLTEYVELHQTLLAGIALFTKRLEHRDISIRLDSLSVLGNLADYATLHQAIGPATPTLFKLLEDENASVRLSTVHAFRILAQYAKRMGKTDATQRDIVSVLEIFTRYGDLRQIVQAAIELANKGGSAVPPATMSILRELTESGQYLDTVLRKLEKLIC</sequence>
<evidence type="ECO:0008006" key="4">
    <source>
        <dbReference type="Google" id="ProtNLM"/>
    </source>
</evidence>
<dbReference type="PROSITE" id="PS50176">
    <property type="entry name" value="ARM_REPEAT"/>
    <property type="match status" value="1"/>
</dbReference>
<dbReference type="PANTHER" id="PTHR12697">
    <property type="entry name" value="PBS LYASE HEAT-LIKE PROTEIN"/>
    <property type="match status" value="1"/>
</dbReference>
<dbReference type="PANTHER" id="PTHR12697:SF5">
    <property type="entry name" value="DEOXYHYPUSINE HYDROXYLASE"/>
    <property type="match status" value="1"/>
</dbReference>
<name>A0A0C3BC65_SERVB</name>
<evidence type="ECO:0000313" key="2">
    <source>
        <dbReference type="EMBL" id="KIM29684.1"/>
    </source>
</evidence>
<keyword evidence="3" id="KW-1185">Reference proteome</keyword>
<organism evidence="2 3">
    <name type="scientific">Serendipita vermifera MAFF 305830</name>
    <dbReference type="NCBI Taxonomy" id="933852"/>
    <lineage>
        <taxon>Eukaryota</taxon>
        <taxon>Fungi</taxon>
        <taxon>Dikarya</taxon>
        <taxon>Basidiomycota</taxon>
        <taxon>Agaricomycotina</taxon>
        <taxon>Agaricomycetes</taxon>
        <taxon>Sebacinales</taxon>
        <taxon>Serendipitaceae</taxon>
        <taxon>Serendipita</taxon>
    </lineage>
</organism>
<reference evidence="3" key="2">
    <citation type="submission" date="2015-01" db="EMBL/GenBank/DDBJ databases">
        <title>Evolutionary Origins and Diversification of the Mycorrhizal Mutualists.</title>
        <authorList>
            <consortium name="DOE Joint Genome Institute"/>
            <consortium name="Mycorrhizal Genomics Consortium"/>
            <person name="Kohler A."/>
            <person name="Kuo A."/>
            <person name="Nagy L.G."/>
            <person name="Floudas D."/>
            <person name="Copeland A."/>
            <person name="Barry K.W."/>
            <person name="Cichocki N."/>
            <person name="Veneault-Fourrey C."/>
            <person name="LaButti K."/>
            <person name="Lindquist E.A."/>
            <person name="Lipzen A."/>
            <person name="Lundell T."/>
            <person name="Morin E."/>
            <person name="Murat C."/>
            <person name="Riley R."/>
            <person name="Ohm R."/>
            <person name="Sun H."/>
            <person name="Tunlid A."/>
            <person name="Henrissat B."/>
            <person name="Grigoriev I.V."/>
            <person name="Hibbett D.S."/>
            <person name="Martin F."/>
        </authorList>
    </citation>
    <scope>NUCLEOTIDE SEQUENCE [LARGE SCALE GENOMIC DNA]</scope>
    <source>
        <strain evidence="3">MAFF 305830</strain>
    </source>
</reference>
<dbReference type="Gene3D" id="1.25.10.10">
    <property type="entry name" value="Leucine-rich Repeat Variant"/>
    <property type="match status" value="3"/>
</dbReference>
<feature type="repeat" description="ARM" evidence="1">
    <location>
        <begin position="207"/>
        <end position="249"/>
    </location>
</feature>
<dbReference type="STRING" id="933852.A0A0C3BC65"/>
<dbReference type="SUPFAM" id="SSF48371">
    <property type="entry name" value="ARM repeat"/>
    <property type="match status" value="1"/>
</dbReference>
<dbReference type="Proteomes" id="UP000054097">
    <property type="component" value="Unassembled WGS sequence"/>
</dbReference>
<protein>
    <recommendedName>
        <fullName evidence="4">TOG domain-containing protein</fullName>
    </recommendedName>
</protein>
<dbReference type="InterPro" id="IPR016024">
    <property type="entry name" value="ARM-type_fold"/>
</dbReference>
<accession>A0A0C3BC65</accession>
<dbReference type="InterPro" id="IPR011989">
    <property type="entry name" value="ARM-like"/>
</dbReference>
<dbReference type="AlphaFoldDB" id="A0A0C3BC65"/>
<dbReference type="InterPro" id="IPR000225">
    <property type="entry name" value="Armadillo"/>
</dbReference>
<evidence type="ECO:0000256" key="1">
    <source>
        <dbReference type="PROSITE-ProRule" id="PRU00259"/>
    </source>
</evidence>
<dbReference type="EMBL" id="KN824287">
    <property type="protein sequence ID" value="KIM29684.1"/>
    <property type="molecule type" value="Genomic_DNA"/>
</dbReference>
<dbReference type="HOGENOM" id="CLU_390367_0_0_1"/>